<dbReference type="InterPro" id="IPR050312">
    <property type="entry name" value="IolE/XylAMocC-like"/>
</dbReference>
<dbReference type="PANTHER" id="PTHR12110">
    <property type="entry name" value="HYDROXYPYRUVATE ISOMERASE"/>
    <property type="match status" value="1"/>
</dbReference>
<evidence type="ECO:0000259" key="1">
    <source>
        <dbReference type="Pfam" id="PF01261"/>
    </source>
</evidence>
<dbReference type="Gene3D" id="3.20.20.150">
    <property type="entry name" value="Divalent-metal-dependent TIM barrel enzymes"/>
    <property type="match status" value="1"/>
</dbReference>
<gene>
    <name evidence="2" type="ORF">PMF13cell1_02660</name>
</gene>
<evidence type="ECO:0000313" key="2">
    <source>
        <dbReference type="EMBL" id="QBE97107.1"/>
    </source>
</evidence>
<protein>
    <recommendedName>
        <fullName evidence="1">Xylose isomerase-like TIM barrel domain-containing protein</fullName>
    </recommendedName>
</protein>
<name>A0A4P6M1E8_9FIRM</name>
<dbReference type="Pfam" id="PF01261">
    <property type="entry name" value="AP_endonuc_2"/>
    <property type="match status" value="1"/>
</dbReference>
<dbReference type="AlphaFoldDB" id="A0A4P6M1E8"/>
<dbReference type="InterPro" id="IPR013022">
    <property type="entry name" value="Xyl_isomerase-like_TIM-brl"/>
</dbReference>
<feature type="domain" description="Xylose isomerase-like TIM barrel" evidence="1">
    <location>
        <begin position="19"/>
        <end position="274"/>
    </location>
</feature>
<organism evidence="2 3">
    <name type="scientific">Blautia producta</name>
    <dbReference type="NCBI Taxonomy" id="33035"/>
    <lineage>
        <taxon>Bacteria</taxon>
        <taxon>Bacillati</taxon>
        <taxon>Bacillota</taxon>
        <taxon>Clostridia</taxon>
        <taxon>Lachnospirales</taxon>
        <taxon>Lachnospiraceae</taxon>
        <taxon>Blautia</taxon>
    </lineage>
</organism>
<dbReference type="InterPro" id="IPR036237">
    <property type="entry name" value="Xyl_isomerase-like_sf"/>
</dbReference>
<sequence>MKLGMYSIELERPTVEELFQSVKSYGFSQMQFDFGSVCEEQMPERLDDSLLCRIRAAADANHIQIVSVNGTYNMIHPDPAVREEGTRRLEVIAKACRTLGCGIVTLCTGSRNPDNMWKGHEDNQLPQAMEDLKKTMKEALAAARKYDVVLGIECEPNNCIDSAEKAQELLEYFGWDSHLKIIMDVANLFPKGQAKKEHVRAYMDDAFERLGQQICLAHGKDILEGETLQYTYAGHGIVDFPYFIEKLDRAGYQGGMILHGIKSEEDFQKAVHFMCGL</sequence>
<dbReference type="KEGG" id="bpro:PMF13cell1_02660"/>
<dbReference type="RefSeq" id="WP_130181010.1">
    <property type="nucleotide sequence ID" value="NZ_CP035945.1"/>
</dbReference>
<dbReference type="SUPFAM" id="SSF51658">
    <property type="entry name" value="Xylose isomerase-like"/>
    <property type="match status" value="1"/>
</dbReference>
<dbReference type="EMBL" id="CP035945">
    <property type="protein sequence ID" value="QBE97107.1"/>
    <property type="molecule type" value="Genomic_DNA"/>
</dbReference>
<accession>A0A4P6M1E8</accession>
<evidence type="ECO:0000313" key="3">
    <source>
        <dbReference type="Proteomes" id="UP000289794"/>
    </source>
</evidence>
<dbReference type="Proteomes" id="UP000289794">
    <property type="component" value="Chromosome"/>
</dbReference>
<proteinExistence type="predicted"/>
<dbReference type="PANTHER" id="PTHR12110:SF21">
    <property type="entry name" value="XYLOSE ISOMERASE-LIKE TIM BARREL DOMAIN-CONTAINING PROTEIN"/>
    <property type="match status" value="1"/>
</dbReference>
<reference evidence="2 3" key="1">
    <citation type="submission" date="2019-01" db="EMBL/GenBank/DDBJ databases">
        <title>PMF-metabolizing Aryl O-demethylase.</title>
        <authorList>
            <person name="Kim M."/>
        </authorList>
    </citation>
    <scope>NUCLEOTIDE SEQUENCE [LARGE SCALE GENOMIC DNA]</scope>
    <source>
        <strain evidence="2 3">PMF1</strain>
    </source>
</reference>